<organism evidence="2 3">
    <name type="scientific">Riccia fluitans</name>
    <dbReference type="NCBI Taxonomy" id="41844"/>
    <lineage>
        <taxon>Eukaryota</taxon>
        <taxon>Viridiplantae</taxon>
        <taxon>Streptophyta</taxon>
        <taxon>Embryophyta</taxon>
        <taxon>Marchantiophyta</taxon>
        <taxon>Marchantiopsida</taxon>
        <taxon>Marchantiidae</taxon>
        <taxon>Marchantiales</taxon>
        <taxon>Ricciaceae</taxon>
        <taxon>Riccia</taxon>
    </lineage>
</organism>
<keyword evidence="3" id="KW-1185">Reference proteome</keyword>
<keyword evidence="1" id="KW-0732">Signal</keyword>
<comment type="caution">
    <text evidence="2">The sequence shown here is derived from an EMBL/GenBank/DDBJ whole genome shotgun (WGS) entry which is preliminary data.</text>
</comment>
<dbReference type="AlphaFoldDB" id="A0ABD1XWY2"/>
<protein>
    <submittedName>
        <fullName evidence="2">Uncharacterized protein</fullName>
    </submittedName>
</protein>
<accession>A0ABD1XWY2</accession>
<proteinExistence type="predicted"/>
<evidence type="ECO:0000313" key="2">
    <source>
        <dbReference type="EMBL" id="KAL2612043.1"/>
    </source>
</evidence>
<dbReference type="EMBL" id="JBHFFA010000007">
    <property type="protein sequence ID" value="KAL2612043.1"/>
    <property type="molecule type" value="Genomic_DNA"/>
</dbReference>
<feature type="signal peptide" evidence="1">
    <location>
        <begin position="1"/>
        <end position="22"/>
    </location>
</feature>
<dbReference type="Proteomes" id="UP001605036">
    <property type="component" value="Unassembled WGS sequence"/>
</dbReference>
<feature type="chain" id="PRO_5044884705" evidence="1">
    <location>
        <begin position="23"/>
        <end position="270"/>
    </location>
</feature>
<sequence length="270" mass="29202">MKLLCSLVFILLLQLRAEVVDSTRPCKAVSNARGAETYELRPKDGYFTLVNRGSTSGPDLEYEACDTNDQATTSLPSKETSSQGLPWAAVATIGYGEKQQNFGSGGSLFGASKDVVVTVEEKPMDQVKERLVAIARSSDHVEDSNKNSKEVPAYVIVRKPAVKLDYQDSRSVGGDRQMVAISLDTLNSLIKSSLYPPSGPSLDHNWYVASLVADDHEESYQDSRNSGEQMLVLRVVPAAAAATAQDALNVVADPLPGFQEAADGLYRIQD</sequence>
<name>A0ABD1XWY2_9MARC</name>
<gene>
    <name evidence="2" type="ORF">R1flu_023735</name>
</gene>
<evidence type="ECO:0000313" key="3">
    <source>
        <dbReference type="Proteomes" id="UP001605036"/>
    </source>
</evidence>
<evidence type="ECO:0000256" key="1">
    <source>
        <dbReference type="SAM" id="SignalP"/>
    </source>
</evidence>
<reference evidence="2 3" key="1">
    <citation type="submission" date="2024-09" db="EMBL/GenBank/DDBJ databases">
        <title>Chromosome-scale assembly of Riccia fluitans.</title>
        <authorList>
            <person name="Paukszto L."/>
            <person name="Sawicki J."/>
            <person name="Karawczyk K."/>
            <person name="Piernik-Szablinska J."/>
            <person name="Szczecinska M."/>
            <person name="Mazdziarz M."/>
        </authorList>
    </citation>
    <scope>NUCLEOTIDE SEQUENCE [LARGE SCALE GENOMIC DNA]</scope>
    <source>
        <strain evidence="2">Rf_01</strain>
        <tissue evidence="2">Aerial parts of the thallus</tissue>
    </source>
</reference>